<dbReference type="InParanoid" id="K5VP85"/>
<sequence length="220" mass="23927">MFICRLSPGGERFLLHREIKDESNVTCSRLFIATLPCPQGSGAPSAASSSATASQIEVLVKFTDRYNSRAHRLLASADLAPHLYSCSLVCGGLYMVVMALLPGQSMEYLVQIQKKVVPRSVFEDVDAAIRMLHTESIVFGDLRQPNVMCVPESRAESGSGATERLRGMLVDFDWAGADGEGRYPATVDTRRFAAGVDRNGAMRKEHGLEMLARLSAVCGL</sequence>
<dbReference type="RefSeq" id="XP_007403079.1">
    <property type="nucleotide sequence ID" value="XM_007403017.1"/>
</dbReference>
<organism evidence="1 3">
    <name type="scientific">Phanerochaete carnosa (strain HHB-10118-sp)</name>
    <name type="common">White-rot fungus</name>
    <name type="synonym">Peniophora carnosa</name>
    <dbReference type="NCBI Taxonomy" id="650164"/>
    <lineage>
        <taxon>Eukaryota</taxon>
        <taxon>Fungi</taxon>
        <taxon>Dikarya</taxon>
        <taxon>Basidiomycota</taxon>
        <taxon>Agaricomycotina</taxon>
        <taxon>Agaricomycetes</taxon>
        <taxon>Polyporales</taxon>
        <taxon>Phanerochaetaceae</taxon>
        <taxon>Phanerochaete</taxon>
    </lineage>
</organism>
<dbReference type="RefSeq" id="XP_007400534.1">
    <property type="nucleotide sequence ID" value="XM_007400472.1"/>
</dbReference>
<dbReference type="HOGENOM" id="CLU_013871_0_2_1"/>
<evidence type="ECO:0000313" key="1">
    <source>
        <dbReference type="EMBL" id="EKM48369.1"/>
    </source>
</evidence>
<protein>
    <recommendedName>
        <fullName evidence="4">Protein kinase domain-containing protein</fullName>
    </recommendedName>
</protein>
<dbReference type="SUPFAM" id="SSF56112">
    <property type="entry name" value="Protein kinase-like (PK-like)"/>
    <property type="match status" value="1"/>
</dbReference>
<dbReference type="InterPro" id="IPR011009">
    <property type="entry name" value="Kinase-like_dom_sf"/>
</dbReference>
<keyword evidence="3" id="KW-1185">Reference proteome</keyword>
<dbReference type="KEGG" id="pco:PHACADRAFT_109055"/>
<name>K5VP85_PHACS</name>
<dbReference type="EMBL" id="JH931131">
    <property type="protein sequence ID" value="EKM48369.1"/>
    <property type="molecule type" value="Genomic_DNA"/>
</dbReference>
<proteinExistence type="predicted"/>
<gene>
    <name evidence="2" type="ORF">PHACADRAFT_103739</name>
    <name evidence="1" type="ORF">PHACADRAFT_109055</name>
</gene>
<accession>K5VP85</accession>
<reference evidence="1 3" key="1">
    <citation type="journal article" date="2012" name="BMC Genomics">
        <title>Comparative genomics of the white-rot fungi, Phanerochaete carnosa and P. chrysosporium, to elucidate the genetic basis of the distinct wood types they colonize.</title>
        <authorList>
            <person name="Suzuki H."/>
            <person name="MacDonald J."/>
            <person name="Syed K."/>
            <person name="Salamov A."/>
            <person name="Hori C."/>
            <person name="Aerts A."/>
            <person name="Henrissat B."/>
            <person name="Wiebenga A."/>
            <person name="vanKuyk P.A."/>
            <person name="Barry K."/>
            <person name="Lindquist E."/>
            <person name="LaButti K."/>
            <person name="Lapidus A."/>
            <person name="Lucas S."/>
            <person name="Coutinho P."/>
            <person name="Gong Y."/>
            <person name="Samejima M."/>
            <person name="Mahadevan R."/>
            <person name="Abou-Zaid M."/>
            <person name="de Vries R.P."/>
            <person name="Igarashi K."/>
            <person name="Yadav J.S."/>
            <person name="Grigoriev I.V."/>
            <person name="Master E.R."/>
        </authorList>
    </citation>
    <scope>NUCLEOTIDE SEQUENCE [LARGE SCALE GENOMIC DNA]</scope>
    <source>
        <strain evidence="1 3">HHB-10118-sp</strain>
    </source>
</reference>
<dbReference type="EMBL" id="JH930477">
    <property type="protein sequence ID" value="EKM51393.1"/>
    <property type="molecule type" value="Genomic_DNA"/>
</dbReference>
<evidence type="ECO:0008006" key="4">
    <source>
        <dbReference type="Google" id="ProtNLM"/>
    </source>
</evidence>
<dbReference type="KEGG" id="pco:PHACADRAFT_103739"/>
<dbReference type="Proteomes" id="UP000008370">
    <property type="component" value="Unassembled WGS sequence"/>
</dbReference>
<dbReference type="AlphaFoldDB" id="K5VP85"/>
<evidence type="ECO:0000313" key="2">
    <source>
        <dbReference type="EMBL" id="EKM51393.1"/>
    </source>
</evidence>
<dbReference type="GeneID" id="18907561"/>
<evidence type="ECO:0000313" key="3">
    <source>
        <dbReference type="Proteomes" id="UP000008370"/>
    </source>
</evidence>
<dbReference type="GeneID" id="18907276"/>
<dbReference type="OrthoDB" id="2801156at2759"/>